<proteinExistence type="predicted"/>
<name>A0A2H0WA13_9BACT</name>
<dbReference type="PROSITE" id="PS51462">
    <property type="entry name" value="NUDIX"/>
    <property type="match status" value="1"/>
</dbReference>
<dbReference type="SUPFAM" id="SSF55811">
    <property type="entry name" value="Nudix"/>
    <property type="match status" value="1"/>
</dbReference>
<dbReference type="CDD" id="cd03424">
    <property type="entry name" value="NUDIX_ADPRase_Nudt5_UGPPase_Nudt14"/>
    <property type="match status" value="1"/>
</dbReference>
<gene>
    <name evidence="2" type="ORF">COT75_01215</name>
</gene>
<comment type="caution">
    <text evidence="2">The sequence shown here is derived from an EMBL/GenBank/DDBJ whole genome shotgun (WGS) entry which is preliminary data.</text>
</comment>
<evidence type="ECO:0000313" key="3">
    <source>
        <dbReference type="Proteomes" id="UP000230093"/>
    </source>
</evidence>
<evidence type="ECO:0000259" key="1">
    <source>
        <dbReference type="PROSITE" id="PS51462"/>
    </source>
</evidence>
<accession>A0A2H0WA13</accession>
<protein>
    <recommendedName>
        <fullName evidence="1">Nudix hydrolase domain-containing protein</fullName>
    </recommendedName>
</protein>
<dbReference type="AlphaFoldDB" id="A0A2H0WA13"/>
<dbReference type="Gene3D" id="3.90.79.10">
    <property type="entry name" value="Nucleoside Triphosphate Pyrophosphohydrolase"/>
    <property type="match status" value="1"/>
</dbReference>
<feature type="domain" description="Nudix hydrolase" evidence="1">
    <location>
        <begin position="46"/>
        <end position="175"/>
    </location>
</feature>
<dbReference type="EMBL" id="PEZT01000007">
    <property type="protein sequence ID" value="PIS09506.1"/>
    <property type="molecule type" value="Genomic_DNA"/>
</dbReference>
<evidence type="ECO:0000313" key="2">
    <source>
        <dbReference type="EMBL" id="PIS09506.1"/>
    </source>
</evidence>
<reference evidence="3" key="1">
    <citation type="submission" date="2017-09" db="EMBL/GenBank/DDBJ databases">
        <title>Depth-based differentiation of microbial function through sediment-hosted aquifers and enrichment of novel symbionts in the deep terrestrial subsurface.</title>
        <authorList>
            <person name="Probst A.J."/>
            <person name="Ladd B."/>
            <person name="Jarett J.K."/>
            <person name="Geller-Mcgrath D.E."/>
            <person name="Sieber C.M.K."/>
            <person name="Emerson J.B."/>
            <person name="Anantharaman K."/>
            <person name="Thomas B.C."/>
            <person name="Malmstrom R."/>
            <person name="Stieglmeier M."/>
            <person name="Klingl A."/>
            <person name="Woyke T."/>
            <person name="Ryan C.M."/>
            <person name="Banfield J.F."/>
        </authorList>
    </citation>
    <scope>NUCLEOTIDE SEQUENCE [LARGE SCALE GENOMIC DNA]</scope>
</reference>
<dbReference type="Pfam" id="PF00293">
    <property type="entry name" value="NUDIX"/>
    <property type="match status" value="1"/>
</dbReference>
<sequence length="196" mass="22836">MKIKRPKSKQPIPKHAKRVFKGIIFDTYQWKQRLYDGSFATFEKIKRKSTVMILPVTKDGKIILTEQEQPIEGKFIGAIGGIVDKDKNEDVLEAAKRELKEEAGLEAKEWVLWDSVQLVNKIDWQVYTFVAKKLTKVKSNNPDKGENIKLFYASFDEFIKIATKNNFRDLEISIKVFRIKENPKNLLEMKKLFNPS</sequence>
<dbReference type="InterPro" id="IPR000086">
    <property type="entry name" value="NUDIX_hydrolase_dom"/>
</dbReference>
<dbReference type="InterPro" id="IPR015797">
    <property type="entry name" value="NUDIX_hydrolase-like_dom_sf"/>
</dbReference>
<organism evidence="2 3">
    <name type="scientific">Candidatus Beckwithbacteria bacterium CG10_big_fil_rev_8_21_14_0_10_34_10</name>
    <dbReference type="NCBI Taxonomy" id="1974495"/>
    <lineage>
        <taxon>Bacteria</taxon>
        <taxon>Candidatus Beckwithiibacteriota</taxon>
    </lineage>
</organism>
<dbReference type="Proteomes" id="UP000230093">
    <property type="component" value="Unassembled WGS sequence"/>
</dbReference>